<dbReference type="KEGG" id="spir:CWM47_19200"/>
<dbReference type="PROSITE" id="PS00893">
    <property type="entry name" value="NUDIX_BOX"/>
    <property type="match status" value="1"/>
</dbReference>
<dbReference type="GO" id="GO:0016787">
    <property type="term" value="F:hydrolase activity"/>
    <property type="evidence" value="ECO:0007669"/>
    <property type="project" value="UniProtKB-KW"/>
</dbReference>
<dbReference type="EMBL" id="CP025096">
    <property type="protein sequence ID" value="AUD03767.1"/>
    <property type="molecule type" value="Genomic_DNA"/>
</dbReference>
<evidence type="ECO:0000256" key="2">
    <source>
        <dbReference type="ARBA" id="ARBA00022801"/>
    </source>
</evidence>
<keyword evidence="5" id="KW-1185">Reference proteome</keyword>
<keyword evidence="2 4" id="KW-0378">Hydrolase</keyword>
<protein>
    <submittedName>
        <fullName evidence="4">NUDIX hydrolase</fullName>
    </submittedName>
</protein>
<dbReference type="InterPro" id="IPR020084">
    <property type="entry name" value="NUDIX_hydrolase_CS"/>
</dbReference>
<feature type="domain" description="Nudix hydrolase" evidence="3">
    <location>
        <begin position="32"/>
        <end position="178"/>
    </location>
</feature>
<dbReference type="PROSITE" id="PS51462">
    <property type="entry name" value="NUDIX"/>
    <property type="match status" value="1"/>
</dbReference>
<dbReference type="Proteomes" id="UP000232883">
    <property type="component" value="Chromosome"/>
</dbReference>
<comment type="cofactor">
    <cofactor evidence="1">
        <name>Mg(2+)</name>
        <dbReference type="ChEBI" id="CHEBI:18420"/>
    </cofactor>
</comment>
<sequence>MYYIVTQVVDKSAVDSPGLDSPREEVLKLYGNRLRLRVCGLYREGDQLLMVRHRGIGPTNIFWCPPGGGAQFGETAPEALIREFIEETGLEVEIGGMLFVNEFMLPPLHALELFFEVRAVSGVIRQGIDPEMSADGQIIQEVRLMSFDEIKSYPPNEVHDLFRYCESMDDVFKLKGYLQ</sequence>
<dbReference type="Gene3D" id="3.90.79.10">
    <property type="entry name" value="Nucleoside Triphosphate Pyrophosphohydrolase"/>
    <property type="match status" value="1"/>
</dbReference>
<evidence type="ECO:0000256" key="1">
    <source>
        <dbReference type="ARBA" id="ARBA00001946"/>
    </source>
</evidence>
<evidence type="ECO:0000259" key="3">
    <source>
        <dbReference type="PROSITE" id="PS51462"/>
    </source>
</evidence>
<organism evidence="4 5">
    <name type="scientific">Spirosoma pollinicola</name>
    <dbReference type="NCBI Taxonomy" id="2057025"/>
    <lineage>
        <taxon>Bacteria</taxon>
        <taxon>Pseudomonadati</taxon>
        <taxon>Bacteroidota</taxon>
        <taxon>Cytophagia</taxon>
        <taxon>Cytophagales</taxon>
        <taxon>Cytophagaceae</taxon>
        <taxon>Spirosoma</taxon>
    </lineage>
</organism>
<dbReference type="PANTHER" id="PTHR43046">
    <property type="entry name" value="GDP-MANNOSE MANNOSYL HYDROLASE"/>
    <property type="match status" value="1"/>
</dbReference>
<reference evidence="4 5" key="1">
    <citation type="submission" date="2017-11" db="EMBL/GenBank/DDBJ databases">
        <title>Taxonomic description and genome sequences of Spirosoma HA7 sp. nov., isolated from pollen microhabitat of Corylus avellana.</title>
        <authorList>
            <person name="Ambika Manirajan B."/>
            <person name="Suarez C."/>
            <person name="Ratering S."/>
            <person name="Geissler-Plaum R."/>
            <person name="Cardinale M."/>
            <person name="Sylvia S."/>
        </authorList>
    </citation>
    <scope>NUCLEOTIDE SEQUENCE [LARGE SCALE GENOMIC DNA]</scope>
    <source>
        <strain evidence="4 5">HA7</strain>
    </source>
</reference>
<name>A0A2K8Z1L9_9BACT</name>
<dbReference type="InterPro" id="IPR015797">
    <property type="entry name" value="NUDIX_hydrolase-like_dom_sf"/>
</dbReference>
<dbReference type="InterPro" id="IPR000086">
    <property type="entry name" value="NUDIX_hydrolase_dom"/>
</dbReference>
<dbReference type="Pfam" id="PF00293">
    <property type="entry name" value="NUDIX"/>
    <property type="match status" value="1"/>
</dbReference>
<dbReference type="OrthoDB" id="9810648at2"/>
<dbReference type="RefSeq" id="WP_100989834.1">
    <property type="nucleotide sequence ID" value="NZ_CP025096.1"/>
</dbReference>
<evidence type="ECO:0000313" key="4">
    <source>
        <dbReference type="EMBL" id="AUD03767.1"/>
    </source>
</evidence>
<dbReference type="PANTHER" id="PTHR43046:SF16">
    <property type="entry name" value="ADP-RIBOSE PYROPHOSPHATASE YJHB-RELATED"/>
    <property type="match status" value="1"/>
</dbReference>
<dbReference type="CDD" id="cd18880">
    <property type="entry name" value="NUDIX_ADPRase"/>
    <property type="match status" value="1"/>
</dbReference>
<accession>A0A2K8Z1L9</accession>
<proteinExistence type="predicted"/>
<dbReference type="SUPFAM" id="SSF55811">
    <property type="entry name" value="Nudix"/>
    <property type="match status" value="1"/>
</dbReference>
<dbReference type="AlphaFoldDB" id="A0A2K8Z1L9"/>
<gene>
    <name evidence="4" type="ORF">CWM47_19200</name>
</gene>
<evidence type="ECO:0000313" key="5">
    <source>
        <dbReference type="Proteomes" id="UP000232883"/>
    </source>
</evidence>